<dbReference type="Gene3D" id="2.30.30.130">
    <property type="entry name" value="Transposase, Mu, C-terminal"/>
    <property type="match status" value="1"/>
</dbReference>
<feature type="domain" description="Integrase catalytic" evidence="2">
    <location>
        <begin position="195"/>
        <end position="397"/>
    </location>
</feature>
<dbReference type="GO" id="GO:0015074">
    <property type="term" value="P:DNA integration"/>
    <property type="evidence" value="ECO:0007669"/>
    <property type="project" value="InterPro"/>
</dbReference>
<evidence type="ECO:0000313" key="3">
    <source>
        <dbReference type="EMBL" id="KYC40718.1"/>
    </source>
</evidence>
<feature type="region of interest" description="Disordered" evidence="1">
    <location>
        <begin position="524"/>
        <end position="621"/>
    </location>
</feature>
<reference evidence="3 4" key="1">
    <citation type="journal article" date="2013" name="Genome Biol. Evol.">
        <title>Genomes of Stigonematalean cyanobacteria (subsection V) and the evolution of oxygenic photosynthesis from prokaryotes to plastids.</title>
        <authorList>
            <person name="Dagan T."/>
            <person name="Roettger M."/>
            <person name="Stucken K."/>
            <person name="Landan G."/>
            <person name="Koch R."/>
            <person name="Major P."/>
            <person name="Gould S.B."/>
            <person name="Goremykin V.V."/>
            <person name="Rippka R."/>
            <person name="Tandeau de Marsac N."/>
            <person name="Gugger M."/>
            <person name="Lockhart P.J."/>
            <person name="Allen J.F."/>
            <person name="Brune I."/>
            <person name="Maus I."/>
            <person name="Puhler A."/>
            <person name="Martin W.F."/>
        </authorList>
    </citation>
    <scope>NUCLEOTIDE SEQUENCE [LARGE SCALE GENOMIC DNA]</scope>
    <source>
        <strain evidence="3 4">PCC 7110</strain>
    </source>
</reference>
<dbReference type="InterPro" id="IPR009004">
    <property type="entry name" value="Transposase_Mu_C"/>
</dbReference>
<comment type="caution">
    <text evidence="3">The sequence shown here is derived from an EMBL/GenBank/DDBJ whole genome shotgun (WGS) entry which is preliminary data.</text>
</comment>
<proteinExistence type="predicted"/>
<sequence>MLDEEFEFTEELTQAPDVIVLDKSHFVVDPSQIILQTSDKHKLRFNLIKWFAESPNITIKSQRKQAVVDTLGVSTRQVERLLKQYHNGELSETAGVQRSDKGKLRISQYWEDYIKTTYEKSLKDKHPMLPAAVVREVKRHAIVDLGLKPGDYPHPATIYRNLAPLIEQHTRKKKVRNPGSGSWLTVVTRDGQLLKADFSNQIIQCDHTELDIHIVDSHGSLLSDRPWLTTVVDTYSSCILGFHLWIKQPGSTEVALALRHAILPKNYPEDYKLGKVWEIYGPPFQYFFTDGGKDFNSKHLKAIGKKLGFQCELRNRPPQGGIVERLFKTINTQVLKELPGYTGANVQERPKNAEKEACLTIQDLDKILASFFCDIYNHEPYPKEPRNTRFERWFKGMGGKLPEPLDERELDICLMKEAQRVVQAHGSIQFENLIYRGEALKAYRGEYVTLRYDPDHVLTLYVYSCEADDNAEEFLGYAHAINMDTHDLSIEELKTLNKERSKARSDHYNYDALLALGKRKELVEERKQDKKAKRQSEQKRLRTASKKNSNVIELRKSRASSSSSKDDRQEILPERVSRDELKPEKTELKYEENLLAQTDTQKQERHKLVVSDRKKNLKNIW</sequence>
<dbReference type="STRING" id="128403.WA1_24055"/>
<dbReference type="Gene3D" id="3.30.420.10">
    <property type="entry name" value="Ribonuclease H-like superfamily/Ribonuclease H"/>
    <property type="match status" value="1"/>
</dbReference>
<evidence type="ECO:0000313" key="4">
    <source>
        <dbReference type="Proteomes" id="UP000076925"/>
    </source>
</evidence>
<dbReference type="GO" id="GO:0003676">
    <property type="term" value="F:nucleic acid binding"/>
    <property type="evidence" value="ECO:0007669"/>
    <property type="project" value="InterPro"/>
</dbReference>
<dbReference type="OrthoDB" id="501284at2"/>
<evidence type="ECO:0000259" key="2">
    <source>
        <dbReference type="PROSITE" id="PS50994"/>
    </source>
</evidence>
<dbReference type="EMBL" id="ANNX02000026">
    <property type="protein sequence ID" value="KYC40718.1"/>
    <property type="molecule type" value="Genomic_DNA"/>
</dbReference>
<feature type="compositionally biased region" description="Basic and acidic residues" evidence="1">
    <location>
        <begin position="564"/>
        <end position="592"/>
    </location>
</feature>
<organism evidence="3 4">
    <name type="scientific">Scytonema hofmannii PCC 7110</name>
    <dbReference type="NCBI Taxonomy" id="128403"/>
    <lineage>
        <taxon>Bacteria</taxon>
        <taxon>Bacillati</taxon>
        <taxon>Cyanobacteriota</taxon>
        <taxon>Cyanophyceae</taxon>
        <taxon>Nostocales</taxon>
        <taxon>Scytonemataceae</taxon>
        <taxon>Scytonema</taxon>
    </lineage>
</organism>
<dbReference type="Pfam" id="PF09299">
    <property type="entry name" value="Mu-transpos_C"/>
    <property type="match status" value="1"/>
</dbReference>
<feature type="compositionally biased region" description="Basic and acidic residues" evidence="1">
    <location>
        <begin position="601"/>
        <end position="614"/>
    </location>
</feature>
<keyword evidence="4" id="KW-1185">Reference proteome</keyword>
<dbReference type="InterPro" id="IPR012337">
    <property type="entry name" value="RNaseH-like_sf"/>
</dbReference>
<dbReference type="Proteomes" id="UP000076925">
    <property type="component" value="Unassembled WGS sequence"/>
</dbReference>
<accession>A0A139X7P2</accession>
<gene>
    <name evidence="3" type="ORF">WA1_24055</name>
</gene>
<evidence type="ECO:0000256" key="1">
    <source>
        <dbReference type="SAM" id="MobiDB-lite"/>
    </source>
</evidence>
<dbReference type="AlphaFoldDB" id="A0A139X7P2"/>
<dbReference type="PROSITE" id="PS50994">
    <property type="entry name" value="INTEGRASE"/>
    <property type="match status" value="1"/>
</dbReference>
<dbReference type="SUPFAM" id="SSF50610">
    <property type="entry name" value="mu transposase, C-terminal domain"/>
    <property type="match status" value="1"/>
</dbReference>
<dbReference type="SUPFAM" id="SSF53098">
    <property type="entry name" value="Ribonuclease H-like"/>
    <property type="match status" value="1"/>
</dbReference>
<name>A0A139X7P2_9CYAN</name>
<dbReference type="InterPro" id="IPR015378">
    <property type="entry name" value="Transposase-like_Mu_C"/>
</dbReference>
<dbReference type="InterPro" id="IPR036397">
    <property type="entry name" value="RNaseH_sf"/>
</dbReference>
<dbReference type="InterPro" id="IPR001584">
    <property type="entry name" value="Integrase_cat-core"/>
</dbReference>
<dbReference type="RefSeq" id="WP_017739999.1">
    <property type="nucleotide sequence ID" value="NZ_KQ976354.1"/>
</dbReference>
<protein>
    <submittedName>
        <fullName evidence="3">Transposase</fullName>
    </submittedName>
</protein>
<feature type="compositionally biased region" description="Basic and acidic residues" evidence="1">
    <location>
        <begin position="524"/>
        <end position="540"/>
    </location>
</feature>